<keyword evidence="2" id="KW-0812">Transmembrane</keyword>
<organism evidence="4 5">
    <name type="scientific">Paenibacillus paeoniae</name>
    <dbReference type="NCBI Taxonomy" id="2292705"/>
    <lineage>
        <taxon>Bacteria</taxon>
        <taxon>Bacillati</taxon>
        <taxon>Bacillota</taxon>
        <taxon>Bacilli</taxon>
        <taxon>Bacillales</taxon>
        <taxon>Paenibacillaceae</taxon>
        <taxon>Paenibacillus</taxon>
    </lineage>
</organism>
<evidence type="ECO:0000313" key="4">
    <source>
        <dbReference type="EMBL" id="REK75922.1"/>
    </source>
</evidence>
<gene>
    <name evidence="4" type="ORF">DX130_02265</name>
</gene>
<protein>
    <recommendedName>
        <fullName evidence="3">SPOR domain-containing protein</fullName>
    </recommendedName>
</protein>
<feature type="region of interest" description="Disordered" evidence="1">
    <location>
        <begin position="223"/>
        <end position="248"/>
    </location>
</feature>
<feature type="transmembrane region" description="Helical" evidence="2">
    <location>
        <begin position="169"/>
        <end position="197"/>
    </location>
</feature>
<feature type="region of interest" description="Disordered" evidence="1">
    <location>
        <begin position="77"/>
        <end position="124"/>
    </location>
</feature>
<dbReference type="EMBL" id="QUBQ01000001">
    <property type="protein sequence ID" value="REK75922.1"/>
    <property type="molecule type" value="Genomic_DNA"/>
</dbReference>
<feature type="region of interest" description="Disordered" evidence="1">
    <location>
        <begin position="1"/>
        <end position="45"/>
    </location>
</feature>
<feature type="compositionally biased region" description="Polar residues" evidence="1">
    <location>
        <begin position="233"/>
        <end position="243"/>
    </location>
</feature>
<evidence type="ECO:0000256" key="1">
    <source>
        <dbReference type="SAM" id="MobiDB-lite"/>
    </source>
</evidence>
<evidence type="ECO:0000259" key="3">
    <source>
        <dbReference type="PROSITE" id="PS51724"/>
    </source>
</evidence>
<dbReference type="PROSITE" id="PS51724">
    <property type="entry name" value="SPOR"/>
    <property type="match status" value="1"/>
</dbReference>
<comment type="caution">
    <text evidence="4">The sequence shown here is derived from an EMBL/GenBank/DDBJ whole genome shotgun (WGS) entry which is preliminary data.</text>
</comment>
<evidence type="ECO:0000256" key="2">
    <source>
        <dbReference type="SAM" id="Phobius"/>
    </source>
</evidence>
<dbReference type="GO" id="GO:0042834">
    <property type="term" value="F:peptidoglycan binding"/>
    <property type="evidence" value="ECO:0007669"/>
    <property type="project" value="InterPro"/>
</dbReference>
<accession>A0A371PI69</accession>
<proteinExistence type="predicted"/>
<reference evidence="4 5" key="1">
    <citation type="submission" date="2018-08" db="EMBL/GenBank/DDBJ databases">
        <title>Paenibacillus sp. M4BSY-1, whole genome shotgun sequence.</title>
        <authorList>
            <person name="Tuo L."/>
        </authorList>
    </citation>
    <scope>NUCLEOTIDE SEQUENCE [LARGE SCALE GENOMIC DNA]</scope>
    <source>
        <strain evidence="4 5">M4BSY-1</strain>
    </source>
</reference>
<sequence length="460" mass="49941">MNPNNRITYRFDRQGQQIDKKEAIPQRNEEQRRKQSPTGNVIPLYQPVVSNGIDDTHPWDSVFQEDVGELEKLIRDSADEAEDSRMAKQGDTGASRRSGDAERESKKWQAPDAADPWSSLQHDLSDFSVPEAKDREYESAWNGERDHGPILDDEGPIIRKSGGPSWFNVFLSVAGALATGALFGYFILTLFTGGFIWPGSSPNGGAAEGNGITLEEIVNLPVTEGIDEGDKGNTGTKTPSAEQPDNPVTAATVSLGGGQAYSVLQFGVFKGTEGRDEALKQLAAKGLPAATIHSGDSYYVYAGIAMNQKEAAVLAAQMPDMLIYKKELKLALPDRLPFTGSEEEAKQFFDQTHALITSWSSLIVTQLEQAELSPVGEAASKAWQDKVEEWKTAAEIMKNGIGDGKEGVYLAQLSGAVGDAGDAMIGYDKKTSKASLWKAQEALMRAVLAQKEWFESMSAL</sequence>
<feature type="compositionally biased region" description="Basic and acidic residues" evidence="1">
    <location>
        <begin position="97"/>
        <end position="109"/>
    </location>
</feature>
<keyword evidence="5" id="KW-1185">Reference proteome</keyword>
<keyword evidence="2" id="KW-0472">Membrane</keyword>
<evidence type="ECO:0000313" key="5">
    <source>
        <dbReference type="Proteomes" id="UP000261905"/>
    </source>
</evidence>
<dbReference type="InterPro" id="IPR007730">
    <property type="entry name" value="SPOR-like_dom"/>
</dbReference>
<name>A0A371PI69_9BACL</name>
<feature type="compositionally biased region" description="Basic and acidic residues" evidence="1">
    <location>
        <begin position="9"/>
        <end position="33"/>
    </location>
</feature>
<dbReference type="Proteomes" id="UP000261905">
    <property type="component" value="Unassembled WGS sequence"/>
</dbReference>
<feature type="domain" description="SPOR" evidence="3">
    <location>
        <begin position="256"/>
        <end position="331"/>
    </location>
</feature>
<feature type="compositionally biased region" description="Basic and acidic residues" evidence="1">
    <location>
        <begin position="77"/>
        <end position="88"/>
    </location>
</feature>
<dbReference type="OrthoDB" id="2680382at2"/>
<keyword evidence="2" id="KW-1133">Transmembrane helix</keyword>
<dbReference type="RefSeq" id="WP_116042494.1">
    <property type="nucleotide sequence ID" value="NZ_QUBQ01000001.1"/>
</dbReference>
<dbReference type="AlphaFoldDB" id="A0A371PI69"/>